<protein>
    <submittedName>
        <fullName evidence="1">HAD family phosphatase</fullName>
    </submittedName>
</protein>
<keyword evidence="2" id="KW-1185">Reference proteome</keyword>
<dbReference type="PANTHER" id="PTHR43611">
    <property type="entry name" value="ALPHA-D-GLUCOSE 1-PHOSPHATE PHOSPHATASE"/>
    <property type="match status" value="1"/>
</dbReference>
<reference evidence="1 2" key="1">
    <citation type="submission" date="2019-02" db="EMBL/GenBank/DDBJ databases">
        <title>Kribbella capetownensis sp. nov. and Kribbella speibonae sp. nov., isolated from soil.</title>
        <authorList>
            <person name="Curtis S.M."/>
            <person name="Norton I."/>
            <person name="Everest G.J."/>
            <person name="Meyers P.R."/>
        </authorList>
    </citation>
    <scope>NUCLEOTIDE SEQUENCE [LARGE SCALE GENOMIC DNA]</scope>
    <source>
        <strain evidence="1 2">KCTC 29219</strain>
    </source>
</reference>
<dbReference type="PANTHER" id="PTHR43611:SF3">
    <property type="entry name" value="FLAVIN MONONUCLEOTIDE HYDROLASE 1, CHLOROPLATIC"/>
    <property type="match status" value="1"/>
</dbReference>
<dbReference type="Proteomes" id="UP000292346">
    <property type="component" value="Unassembled WGS sequence"/>
</dbReference>
<dbReference type="Pfam" id="PF00702">
    <property type="entry name" value="Hydrolase"/>
    <property type="match status" value="1"/>
</dbReference>
<gene>
    <name evidence="1" type="ORF">E0H45_21120</name>
</gene>
<dbReference type="InterPro" id="IPR023214">
    <property type="entry name" value="HAD_sf"/>
</dbReference>
<proteinExistence type="predicted"/>
<dbReference type="RefSeq" id="WP_131339772.1">
    <property type="nucleotide sequence ID" value="NZ_SJJZ01000002.1"/>
</dbReference>
<name>A0A4R0HKV5_9ACTN</name>
<evidence type="ECO:0000313" key="1">
    <source>
        <dbReference type="EMBL" id="TCC08389.1"/>
    </source>
</evidence>
<organism evidence="1 2">
    <name type="scientific">Kribbella soli</name>
    <dbReference type="NCBI Taxonomy" id="1124743"/>
    <lineage>
        <taxon>Bacteria</taxon>
        <taxon>Bacillati</taxon>
        <taxon>Actinomycetota</taxon>
        <taxon>Actinomycetes</taxon>
        <taxon>Propionibacteriales</taxon>
        <taxon>Kribbellaceae</taxon>
        <taxon>Kribbella</taxon>
    </lineage>
</organism>
<dbReference type="InterPro" id="IPR036412">
    <property type="entry name" value="HAD-like_sf"/>
</dbReference>
<evidence type="ECO:0000313" key="2">
    <source>
        <dbReference type="Proteomes" id="UP000292346"/>
    </source>
</evidence>
<dbReference type="AlphaFoldDB" id="A0A4R0HKV5"/>
<comment type="caution">
    <text evidence="1">The sequence shown here is derived from an EMBL/GenBank/DDBJ whole genome shotgun (WGS) entry which is preliminary data.</text>
</comment>
<dbReference type="Gene3D" id="1.10.150.240">
    <property type="entry name" value="Putative phosphatase, domain 2"/>
    <property type="match status" value="1"/>
</dbReference>
<dbReference type="InterPro" id="IPR023198">
    <property type="entry name" value="PGP-like_dom2"/>
</dbReference>
<dbReference type="Gene3D" id="3.40.50.1000">
    <property type="entry name" value="HAD superfamily/HAD-like"/>
    <property type="match status" value="1"/>
</dbReference>
<sequence length="221" mass="24145">MTDRRTVGVVWSDFGGVLTPPVTQAAERVAAASGVPWPELAAAAEQVAGRLGLHGLGPLELGVLSQREWADRLTACLTTTPRIDLGRWDEHWYADRPVIQDLVDELRRIADHGVPVGLLTNSVAEWEPHRARMLAGQKLFTATVKSHQIRLAKPDPAIFRYADTVLPPPAGQYALLIDDDPTNCAAAEHHGWLTIHHQSPPDTIARLGRIRCTATDTSNCP</sequence>
<dbReference type="OrthoDB" id="9797415at2"/>
<dbReference type="EMBL" id="SJJZ01000002">
    <property type="protein sequence ID" value="TCC08389.1"/>
    <property type="molecule type" value="Genomic_DNA"/>
</dbReference>
<dbReference type="SUPFAM" id="SSF56784">
    <property type="entry name" value="HAD-like"/>
    <property type="match status" value="1"/>
</dbReference>
<accession>A0A4R0HKV5</accession>